<proteinExistence type="predicted"/>
<name>A0A1T1C946_9SYNE</name>
<dbReference type="EMBL" id="MWLD01000079">
    <property type="protein sequence ID" value="OOV25116.1"/>
    <property type="molecule type" value="Genomic_DNA"/>
</dbReference>
<evidence type="ECO:0008006" key="3">
    <source>
        <dbReference type="Google" id="ProtNLM"/>
    </source>
</evidence>
<evidence type="ECO:0000313" key="2">
    <source>
        <dbReference type="Proteomes" id="UP000242636"/>
    </source>
</evidence>
<dbReference type="Proteomes" id="UP000242636">
    <property type="component" value="Unassembled WGS sequence"/>
</dbReference>
<dbReference type="InterPro" id="IPR014942">
    <property type="entry name" value="AbiEii"/>
</dbReference>
<dbReference type="Gene3D" id="3.10.450.620">
    <property type="entry name" value="JHP933, nucleotidyltransferase-like core domain"/>
    <property type="match status" value="1"/>
</dbReference>
<dbReference type="Pfam" id="PF08843">
    <property type="entry name" value="AbiEii"/>
    <property type="match status" value="1"/>
</dbReference>
<organism evidence="1 2">
    <name type="scientific">Candidatus Synechococcus spongiarum LMB bulk15M</name>
    <dbReference type="NCBI Taxonomy" id="1943582"/>
    <lineage>
        <taxon>Bacteria</taxon>
        <taxon>Bacillati</taxon>
        <taxon>Cyanobacteriota</taxon>
        <taxon>Cyanophyceae</taxon>
        <taxon>Synechococcales</taxon>
        <taxon>Synechococcaceae</taxon>
        <taxon>Synechococcus</taxon>
    </lineage>
</organism>
<dbReference type="AlphaFoldDB" id="A0A1T1C946"/>
<comment type="caution">
    <text evidence="1">The sequence shown here is derived from an EMBL/GenBank/DDBJ whole genome shotgun (WGS) entry which is preliminary data.</text>
</comment>
<gene>
    <name evidence="1" type="ORF">BV61_07205</name>
</gene>
<accession>A0A1T1C946</accession>
<keyword evidence="2" id="KW-1185">Reference proteome</keyword>
<sequence>MLSLLTQFKWGKVQPVFCGGTSLSKGYGLIQRMSEDIDFKLVLPTGWNRSQTRQELRALRKRLTQWMREAEFDLPGAGITTLNEGRYFCFALGYAPQFRLVSALRAELRLDFTVHPRLLETVTVQVRPLLAEFMELDAAVVKHHAVSVQETLVEKVVSFLRRTAGWPTQTERNPDDEQLVRHLYDVHQLLPIVPQDLASQEKRQRLFNQTVAGDRQRFARQEPRFDTDPRRWLSQALEQLQSSAEMEELYNRFVGELVWGETVPFIQARDCFSDLASALLAGLGDSLP</sequence>
<reference evidence="1 2" key="1">
    <citation type="submission" date="2017-02" db="EMBL/GenBank/DDBJ databases">
        <title>Draft Genome Sequences of 'Candidatus Synechococcus spongiarum', Cyanobacterial Symbionts of the Mediterranean Sponge Aplysina aerophoba from two locations.</title>
        <authorList>
            <person name="Slaby B.M."/>
            <person name="Hentschel U."/>
        </authorList>
    </citation>
    <scope>NUCLEOTIDE SEQUENCE [LARGE SCALE GENOMIC DNA]</scope>
    <source>
        <strain evidence="1">LMB bulk15M</strain>
    </source>
</reference>
<protein>
    <recommendedName>
        <fullName evidence="3">Nucleotidyltransferase</fullName>
    </recommendedName>
</protein>
<evidence type="ECO:0000313" key="1">
    <source>
        <dbReference type="EMBL" id="OOV25116.1"/>
    </source>
</evidence>